<evidence type="ECO:0000313" key="2">
    <source>
        <dbReference type="Proteomes" id="UP001219525"/>
    </source>
</evidence>
<dbReference type="EMBL" id="JARJCW010000076">
    <property type="protein sequence ID" value="KAJ7197772.1"/>
    <property type="molecule type" value="Genomic_DNA"/>
</dbReference>
<evidence type="ECO:0000313" key="1">
    <source>
        <dbReference type="EMBL" id="KAJ7197772.1"/>
    </source>
</evidence>
<comment type="caution">
    <text evidence="1">The sequence shown here is derived from an EMBL/GenBank/DDBJ whole genome shotgun (WGS) entry which is preliminary data.</text>
</comment>
<organism evidence="1 2">
    <name type="scientific">Mycena pura</name>
    <dbReference type="NCBI Taxonomy" id="153505"/>
    <lineage>
        <taxon>Eukaryota</taxon>
        <taxon>Fungi</taxon>
        <taxon>Dikarya</taxon>
        <taxon>Basidiomycota</taxon>
        <taxon>Agaricomycotina</taxon>
        <taxon>Agaricomycetes</taxon>
        <taxon>Agaricomycetidae</taxon>
        <taxon>Agaricales</taxon>
        <taxon>Marasmiineae</taxon>
        <taxon>Mycenaceae</taxon>
        <taxon>Mycena</taxon>
    </lineage>
</organism>
<dbReference type="InterPro" id="IPR041078">
    <property type="entry name" value="Plavaka"/>
</dbReference>
<name>A0AAD6V2A9_9AGAR</name>
<gene>
    <name evidence="1" type="ORF">GGX14DRAFT_374701</name>
</gene>
<dbReference type="Proteomes" id="UP001219525">
    <property type="component" value="Unassembled WGS sequence"/>
</dbReference>
<dbReference type="Pfam" id="PF18759">
    <property type="entry name" value="Plavaka"/>
    <property type="match status" value="1"/>
</dbReference>
<reference evidence="1" key="1">
    <citation type="submission" date="2023-03" db="EMBL/GenBank/DDBJ databases">
        <title>Massive genome expansion in bonnet fungi (Mycena s.s.) driven by repeated elements and novel gene families across ecological guilds.</title>
        <authorList>
            <consortium name="Lawrence Berkeley National Laboratory"/>
            <person name="Harder C.B."/>
            <person name="Miyauchi S."/>
            <person name="Viragh M."/>
            <person name="Kuo A."/>
            <person name="Thoen E."/>
            <person name="Andreopoulos B."/>
            <person name="Lu D."/>
            <person name="Skrede I."/>
            <person name="Drula E."/>
            <person name="Henrissat B."/>
            <person name="Morin E."/>
            <person name="Kohler A."/>
            <person name="Barry K."/>
            <person name="LaButti K."/>
            <person name="Morin E."/>
            <person name="Salamov A."/>
            <person name="Lipzen A."/>
            <person name="Mereny Z."/>
            <person name="Hegedus B."/>
            <person name="Baldrian P."/>
            <person name="Stursova M."/>
            <person name="Weitz H."/>
            <person name="Taylor A."/>
            <person name="Grigoriev I.V."/>
            <person name="Nagy L.G."/>
            <person name="Martin F."/>
            <person name="Kauserud H."/>
        </authorList>
    </citation>
    <scope>NUCLEOTIDE SEQUENCE</scope>
    <source>
        <strain evidence="1">9144</strain>
    </source>
</reference>
<keyword evidence="2" id="KW-1185">Reference proteome</keyword>
<proteinExistence type="predicted"/>
<dbReference type="AlphaFoldDB" id="A0AAD6V2A9"/>
<accession>A0AAD6V2A9</accession>
<protein>
    <submittedName>
        <fullName evidence="1">Uncharacterized protein</fullName>
    </submittedName>
</protein>
<sequence length="842" mass="97638">MCGRLHIEIQHHPHSGLPNDIILLDAAPGSTVPIRPTRLIVPHGRRPWAPYLVRPDFEWAESMYLRSPDEIKAQLKGIHGSWNPYGTAITIKTYNEFKALLEKSRKYIVQFESEEFTETIDGEERKFTAYFRDPWQFILELVTDPSLANDIVWYPYRKYLVVDGARQRLRDEAYSADLWWDMQSRLPHIAGMHHVVTPLMLWLDEGRVTSHTNMYPMLLRALFLPSAIRNGSGNGGSWLAGFMVQIRDHRDPKTRSTAEKIDFAFRKRNLYHRVIRRVFVKSLGQRSKNGESVTCGDCVPRVLHPCLPIASLDGKEADIYTTTRAALAHFPCGRCLVRSDQLCQISGHIYEARTTDSMKKVYLEAMSKLRKKDTEELLQKYGLHAIENALWEIQNSSPYEAASYDLLHSDDLGKFGKRIWIWVREVLDGLGTTGLLTKNMANVPRWPGLKHFLNVTTKQMNDGQEFLDIEKSLLPCIVQLLAKDSAWIHLIRAHMRFRMIMGLHCITDDQIARKEKYAAEYEKWCTKISDKYPQYQWDFPKQHDIYHSSDDIRMKGAPTVYCTRVNEGSHSENRDSAQHVNHRNNDKQVSAIDAAKEAMARIRMTVDAYDNEQQQEAKELAEHVGISLESMRTTAEDLPTSDDHWRLGAAGKLEDSRLALRHASWLDDDTRWGFDKKLRAFLRDEFPDEDFRSDGEEQIQMRRCNCIYVHYTSAEDYTDKFDILRCNPSFQSNNEQRLDCVNVNLTPDALDFARLLYLFRCRLPSKCEVDVALVRVFKQARWKPKTVWENCRVLEDGRTMLMLPKYFIRGAHLINAFGSKKEDTTFYLNDVVDADWFLRAGN</sequence>